<protein>
    <submittedName>
        <fullName evidence="1">Uncharacterized protein</fullName>
    </submittedName>
</protein>
<evidence type="ECO:0000313" key="2">
    <source>
        <dbReference type="Proteomes" id="UP001230328"/>
    </source>
</evidence>
<comment type="caution">
    <text evidence="1">The sequence shown here is derived from an EMBL/GenBank/DDBJ whole genome shotgun (WGS) entry which is preliminary data.</text>
</comment>
<gene>
    <name evidence="1" type="ORF">QF035_000300</name>
</gene>
<keyword evidence="2" id="KW-1185">Reference proteome</keyword>
<proteinExistence type="predicted"/>
<reference evidence="1 2" key="1">
    <citation type="submission" date="2023-07" db="EMBL/GenBank/DDBJ databases">
        <title>Comparative genomics of wheat-associated soil bacteria to identify genetic determinants of phenazine resistance.</title>
        <authorList>
            <person name="Mouncey N."/>
        </authorList>
    </citation>
    <scope>NUCLEOTIDE SEQUENCE [LARGE SCALE GENOMIC DNA]</scope>
    <source>
        <strain evidence="1 2">V2I4</strain>
    </source>
</reference>
<dbReference type="EMBL" id="JAUSZI010000002">
    <property type="protein sequence ID" value="MDQ1022718.1"/>
    <property type="molecule type" value="Genomic_DNA"/>
</dbReference>
<accession>A0ABU0SGU5</accession>
<organism evidence="1 2">
    <name type="scientific">Streptomyces umbrinus</name>
    <dbReference type="NCBI Taxonomy" id="67370"/>
    <lineage>
        <taxon>Bacteria</taxon>
        <taxon>Bacillati</taxon>
        <taxon>Actinomycetota</taxon>
        <taxon>Actinomycetes</taxon>
        <taxon>Kitasatosporales</taxon>
        <taxon>Streptomycetaceae</taxon>
        <taxon>Streptomyces</taxon>
        <taxon>Streptomyces phaeochromogenes group</taxon>
    </lineage>
</organism>
<dbReference type="Proteomes" id="UP001230328">
    <property type="component" value="Unassembled WGS sequence"/>
</dbReference>
<evidence type="ECO:0000313" key="1">
    <source>
        <dbReference type="EMBL" id="MDQ1022718.1"/>
    </source>
</evidence>
<name>A0ABU0SGU5_9ACTN</name>
<sequence length="68" mass="7335">MLPRSGGRTPGCCRAAGPRGHGLDCLGTAVRHEPLPDEQEAIRDAAGIIAEYNARLEEQARAYEEGHH</sequence>